<feature type="chain" id="PRO_5034023983" description="alpha-1,2-Mannosidase" evidence="8">
    <location>
        <begin position="30"/>
        <end position="896"/>
    </location>
</feature>
<dbReference type="GO" id="GO:0004571">
    <property type="term" value="F:mannosyl-oligosaccharide 1,2-alpha-mannosidase activity"/>
    <property type="evidence" value="ECO:0007669"/>
    <property type="project" value="InterPro"/>
</dbReference>
<keyword evidence="11" id="KW-1185">Reference proteome</keyword>
<evidence type="ECO:0000256" key="7">
    <source>
        <dbReference type="RuleBase" id="RU361193"/>
    </source>
</evidence>
<dbReference type="OrthoDB" id="8118055at2759"/>
<dbReference type="RefSeq" id="XP_037219339.1">
    <property type="nucleotide sequence ID" value="XM_037363695.1"/>
</dbReference>
<evidence type="ECO:0000256" key="2">
    <source>
        <dbReference type="ARBA" id="ARBA00007658"/>
    </source>
</evidence>
<dbReference type="Pfam" id="PF01532">
    <property type="entry name" value="Glyco_hydro_47"/>
    <property type="match status" value="1"/>
</dbReference>
<evidence type="ECO:0000259" key="9">
    <source>
        <dbReference type="Pfam" id="PF02225"/>
    </source>
</evidence>
<sequence length="896" mass="100499">MKWRQYWPEYFVALLLLVLQGTRWSTTNAAAVRSAGWTPERKLAVRNKVRDLWYHGFNNYMTFAFPMDELTPLSCSGQGPDWDHPENYASNDVRGNYSLTLIDVLDSLVVLGDRPGFEKAVKDVIESVSFDVNTRPQVFETTIRVLGGLLSGHIFASQTNQTFFLPWYKGELLQLAHDLGERLLPAFSTPTGLPYARINLRHGVLKGEGIETCSAGAGSLMLEFATLSRLTGDDRFEKAAYKAFFAVWNRRSDAGLVGNTINIRTGTWTKPEVSGIGAGIDSFHEYALKWYILRFELFVWFFLTEFPAAAMLSFWTYGMTHTQPLCAGPAHQTDFGSGLFHIIAELAEAVPQYRPVNMVSGDTAYWTVDSLSAFWPGLQVLAGDVQNAIKLHLLYYNLWRKHSGLPEVYDTNYKVATAHQYPLRPEFIESSWYLYRATKDSFYLDVGERVLFDITTRAKVPCGLTGIKDLRTNARDDRMESFALSETLKYLYLLFDEENPLHRDDSNYVFTTEGHLLTLGNDLQKPSSARRKMRKVETHQCPAYRPHHRNGSSLSMGIRSRGDVDYARALLDQSPSDLDESAWSPNGWCERPNTDLFAYDFILSAGGKLVAEDISPSRLKLDKVDDGFILHNVTGIRINIVQRLDGKGYDVRKLGHYDVRSGNTVYIADHNLFASPDTFEGNDDLRPLDIPLRFFTTGSDPLSEAQTGLPDLLNMMEFATTGYTALFGPELGVSSEPNALRIEKVDGVPVYREPTNANGCEEYHERFQDVVLVAQRGECTFLQKLIRARDAGAAGVLVISNENIALNPTADAAELEAAGDIKDVALVVLTPQVGQLVHEMLDSTEERGGQVMVQLDPEGVLVPPVEISREQEKPKPVENKILYLNGHPLLNTRIII</sequence>
<keyword evidence="4" id="KW-0325">Glycoprotein</keyword>
<dbReference type="GO" id="GO:0044322">
    <property type="term" value="C:endoplasmic reticulum quality control compartment"/>
    <property type="evidence" value="ECO:0007669"/>
    <property type="project" value="GOC"/>
</dbReference>
<feature type="binding site" evidence="6">
    <location>
        <position position="512"/>
    </location>
    <ligand>
        <name>Ca(2+)</name>
        <dbReference type="ChEBI" id="CHEBI:29108"/>
    </ligand>
</feature>
<evidence type="ECO:0000256" key="5">
    <source>
        <dbReference type="PIRSR" id="PIRSR601382-1"/>
    </source>
</evidence>
<evidence type="ECO:0000256" key="8">
    <source>
        <dbReference type="SAM" id="SignalP"/>
    </source>
</evidence>
<dbReference type="GO" id="GO:0005975">
    <property type="term" value="P:carbohydrate metabolic process"/>
    <property type="evidence" value="ECO:0007669"/>
    <property type="project" value="InterPro"/>
</dbReference>
<dbReference type="GO" id="GO:0016020">
    <property type="term" value="C:membrane"/>
    <property type="evidence" value="ECO:0007669"/>
    <property type="project" value="InterPro"/>
</dbReference>
<evidence type="ECO:0000256" key="6">
    <source>
        <dbReference type="PIRSR" id="PIRSR601382-2"/>
    </source>
</evidence>
<dbReference type="CDD" id="cd00538">
    <property type="entry name" value="PA"/>
    <property type="match status" value="1"/>
</dbReference>
<keyword evidence="7" id="KW-0326">Glycosidase</keyword>
<dbReference type="PANTHER" id="PTHR45679:SF5">
    <property type="entry name" value="ER DEGRADATION-ENHANCING ALPHA-MANNOSIDASE-LIKE PROTEIN 1"/>
    <property type="match status" value="1"/>
</dbReference>
<protein>
    <recommendedName>
        <fullName evidence="7">alpha-1,2-Mannosidase</fullName>
        <ecNumber evidence="7">3.2.1.-</ecNumber>
    </recommendedName>
</protein>
<feature type="active site" evidence="5">
    <location>
        <position position="426"/>
    </location>
</feature>
<keyword evidence="6" id="KW-0479">Metal-binding</keyword>
<evidence type="ECO:0000256" key="4">
    <source>
        <dbReference type="ARBA" id="ARBA00023180"/>
    </source>
</evidence>
<feature type="active site" evidence="5">
    <location>
        <position position="281"/>
    </location>
</feature>
<dbReference type="SUPFAM" id="SSF48225">
    <property type="entry name" value="Seven-hairpin glycosidases"/>
    <property type="match status" value="1"/>
</dbReference>
<organism evidence="10 11">
    <name type="scientific">Mycena indigotica</name>
    <dbReference type="NCBI Taxonomy" id="2126181"/>
    <lineage>
        <taxon>Eukaryota</taxon>
        <taxon>Fungi</taxon>
        <taxon>Dikarya</taxon>
        <taxon>Basidiomycota</taxon>
        <taxon>Agaricomycotina</taxon>
        <taxon>Agaricomycetes</taxon>
        <taxon>Agaricomycetidae</taxon>
        <taxon>Agaricales</taxon>
        <taxon>Marasmiineae</taxon>
        <taxon>Mycenaceae</taxon>
        <taxon>Mycena</taxon>
    </lineage>
</organism>
<dbReference type="InterPro" id="IPR046450">
    <property type="entry name" value="PA_dom_sf"/>
</dbReference>
<feature type="domain" description="PA" evidence="9">
    <location>
        <begin position="750"/>
        <end position="809"/>
    </location>
</feature>
<dbReference type="PANTHER" id="PTHR45679">
    <property type="entry name" value="ER DEGRADATION-ENHANCING ALPHA-MANNOSIDASE-LIKE PROTEIN 2"/>
    <property type="match status" value="1"/>
</dbReference>
<dbReference type="EC" id="3.2.1.-" evidence="7"/>
<comment type="cofactor">
    <cofactor evidence="6">
        <name>Ca(2+)</name>
        <dbReference type="ChEBI" id="CHEBI:29108"/>
    </cofactor>
</comment>
<comment type="similarity">
    <text evidence="2 7">Belongs to the glycosyl hydrolase 47 family.</text>
</comment>
<dbReference type="InterPro" id="IPR036026">
    <property type="entry name" value="Seven-hairpin_glycosidases"/>
</dbReference>
<dbReference type="InterPro" id="IPR012341">
    <property type="entry name" value="6hp_glycosidase-like_sf"/>
</dbReference>
<evidence type="ECO:0000313" key="11">
    <source>
        <dbReference type="Proteomes" id="UP000636479"/>
    </source>
</evidence>
<dbReference type="SUPFAM" id="SSF52025">
    <property type="entry name" value="PA domain"/>
    <property type="match status" value="1"/>
</dbReference>
<evidence type="ECO:0000256" key="3">
    <source>
        <dbReference type="ARBA" id="ARBA00022824"/>
    </source>
</evidence>
<keyword evidence="8" id="KW-0732">Signal</keyword>
<dbReference type="GO" id="GO:1904380">
    <property type="term" value="P:endoplasmic reticulum mannose trimming"/>
    <property type="evidence" value="ECO:0007669"/>
    <property type="project" value="InterPro"/>
</dbReference>
<evidence type="ECO:0000313" key="10">
    <source>
        <dbReference type="EMBL" id="KAF7301339.1"/>
    </source>
</evidence>
<dbReference type="PRINTS" id="PR00747">
    <property type="entry name" value="GLYHDRLASE47"/>
</dbReference>
<keyword evidence="3" id="KW-0256">Endoplasmic reticulum</keyword>
<keyword evidence="6" id="KW-0106">Calcium</keyword>
<evidence type="ECO:0000256" key="1">
    <source>
        <dbReference type="ARBA" id="ARBA00004240"/>
    </source>
</evidence>
<comment type="caution">
    <text evidence="10">The sequence shown here is derived from an EMBL/GenBank/DDBJ whole genome shotgun (WGS) entry which is preliminary data.</text>
</comment>
<feature type="signal peptide" evidence="8">
    <location>
        <begin position="1"/>
        <end position="29"/>
    </location>
</feature>
<dbReference type="GO" id="GO:0036503">
    <property type="term" value="P:ERAD pathway"/>
    <property type="evidence" value="ECO:0007669"/>
    <property type="project" value="UniProtKB-ARBA"/>
</dbReference>
<dbReference type="Gene3D" id="3.50.30.30">
    <property type="match status" value="1"/>
</dbReference>
<reference evidence="10" key="1">
    <citation type="submission" date="2020-05" db="EMBL/GenBank/DDBJ databases">
        <title>Mycena genomes resolve the evolution of fungal bioluminescence.</title>
        <authorList>
            <person name="Tsai I.J."/>
        </authorList>
    </citation>
    <scope>NUCLEOTIDE SEQUENCE</scope>
    <source>
        <strain evidence="10">171206Taipei</strain>
    </source>
</reference>
<name>A0A8H6SL44_9AGAR</name>
<dbReference type="InterPro" id="IPR001382">
    <property type="entry name" value="Glyco_hydro_47"/>
</dbReference>
<dbReference type="EMBL" id="JACAZF010000006">
    <property type="protein sequence ID" value="KAF7301339.1"/>
    <property type="molecule type" value="Genomic_DNA"/>
</dbReference>
<dbReference type="Gene3D" id="1.50.10.10">
    <property type="match status" value="2"/>
</dbReference>
<dbReference type="Pfam" id="PF02225">
    <property type="entry name" value="PA"/>
    <property type="match status" value="1"/>
</dbReference>
<dbReference type="GO" id="GO:0005509">
    <property type="term" value="F:calcium ion binding"/>
    <property type="evidence" value="ECO:0007669"/>
    <property type="project" value="InterPro"/>
</dbReference>
<dbReference type="InterPro" id="IPR003137">
    <property type="entry name" value="PA_domain"/>
</dbReference>
<keyword evidence="7" id="KW-0378">Hydrolase</keyword>
<accession>A0A8H6SL44</accession>
<dbReference type="InterPro" id="IPR044674">
    <property type="entry name" value="EDEM1/2/3"/>
</dbReference>
<dbReference type="GeneID" id="59346211"/>
<feature type="active site" description="Proton donor" evidence="5">
    <location>
        <position position="407"/>
    </location>
</feature>
<proteinExistence type="inferred from homology"/>
<dbReference type="Proteomes" id="UP000636479">
    <property type="component" value="Unassembled WGS sequence"/>
</dbReference>
<feature type="active site" description="Proton donor" evidence="5">
    <location>
        <position position="140"/>
    </location>
</feature>
<gene>
    <name evidence="10" type="ORF">MIND_00699100</name>
</gene>
<comment type="subcellular location">
    <subcellularLocation>
        <location evidence="1">Endoplasmic reticulum</location>
    </subcellularLocation>
</comment>
<dbReference type="AlphaFoldDB" id="A0A8H6SL44"/>